<keyword evidence="1" id="KW-1133">Transmembrane helix</keyword>
<dbReference type="RefSeq" id="WP_369617807.1">
    <property type="nucleotide sequence ID" value="NZ_AP031573.1"/>
</dbReference>
<keyword evidence="1" id="KW-0472">Membrane</keyword>
<accession>A0AAT9GZQ8</accession>
<feature type="transmembrane region" description="Helical" evidence="1">
    <location>
        <begin position="144"/>
        <end position="160"/>
    </location>
</feature>
<name>A0AAT9GZQ8_9FLAO</name>
<feature type="chain" id="PRO_5043803925" description="Lipoprotein" evidence="2">
    <location>
        <begin position="22"/>
        <end position="168"/>
    </location>
</feature>
<proteinExistence type="predicted"/>
<evidence type="ECO:0000313" key="3">
    <source>
        <dbReference type="EMBL" id="BFM42679.1"/>
    </source>
</evidence>
<dbReference type="PROSITE" id="PS51257">
    <property type="entry name" value="PROKAR_LIPOPROTEIN"/>
    <property type="match status" value="1"/>
</dbReference>
<sequence length="168" mass="19040">MKNIKIGCLFFVLTMILVSCAGKKPVVVQNTITTEKTITETVHDTVFKIEKDSSSYNALLDCINGKVVVKDVLRAEPGRNLKSPKVRIADNFLKVDCEVRAQELFAQWKSTYITQNKQEIKEVPVEVPVVTNELTSWQEKQIRGFWLLVAILALLGYLKIKNTLKKTT</sequence>
<dbReference type="EMBL" id="AP031573">
    <property type="protein sequence ID" value="BFM42679.1"/>
    <property type="molecule type" value="Genomic_DNA"/>
</dbReference>
<evidence type="ECO:0008006" key="4">
    <source>
        <dbReference type="Google" id="ProtNLM"/>
    </source>
</evidence>
<dbReference type="AlphaFoldDB" id="A0AAT9GZQ8"/>
<evidence type="ECO:0000256" key="1">
    <source>
        <dbReference type="SAM" id="Phobius"/>
    </source>
</evidence>
<feature type="signal peptide" evidence="2">
    <location>
        <begin position="1"/>
        <end position="21"/>
    </location>
</feature>
<protein>
    <recommendedName>
        <fullName evidence="4">Lipoprotein</fullName>
    </recommendedName>
</protein>
<keyword evidence="2" id="KW-0732">Signal</keyword>
<evidence type="ECO:0000256" key="2">
    <source>
        <dbReference type="SAM" id="SignalP"/>
    </source>
</evidence>
<gene>
    <name evidence="3" type="ORF">CFS9_13200</name>
</gene>
<organism evidence="3">
    <name type="scientific">Flavobacterium sp. CFS9</name>
    <dbReference type="NCBI Taxonomy" id="3143118"/>
    <lineage>
        <taxon>Bacteria</taxon>
        <taxon>Pseudomonadati</taxon>
        <taxon>Bacteroidota</taxon>
        <taxon>Flavobacteriia</taxon>
        <taxon>Flavobacteriales</taxon>
        <taxon>Flavobacteriaceae</taxon>
        <taxon>Flavobacterium</taxon>
    </lineage>
</organism>
<reference evidence="3" key="1">
    <citation type="submission" date="2024-05" db="EMBL/GenBank/DDBJ databases">
        <title>Whole-Genome Sequence of CFS9, a Potential Fish Probiotic Isolated from the Body Surface of Silurus asotus.</title>
        <authorList>
            <person name="Kojima M."/>
            <person name="Tobioka K."/>
            <person name="Yokota K."/>
            <person name="Nakatani H."/>
            <person name="Hori K."/>
            <person name="Tamaru Y."/>
            <person name="Okazaki F."/>
        </authorList>
    </citation>
    <scope>NUCLEOTIDE SEQUENCE</scope>
    <source>
        <strain evidence="3">CFS9</strain>
    </source>
</reference>
<keyword evidence="1" id="KW-0812">Transmembrane</keyword>